<feature type="region of interest" description="Disordered" evidence="1">
    <location>
        <begin position="1"/>
        <end position="94"/>
    </location>
</feature>
<accession>A0A9P4IT00</accession>
<evidence type="ECO:0000313" key="3">
    <source>
        <dbReference type="Proteomes" id="UP000799439"/>
    </source>
</evidence>
<organism evidence="2 3">
    <name type="scientific">Myriangium duriaei CBS 260.36</name>
    <dbReference type="NCBI Taxonomy" id="1168546"/>
    <lineage>
        <taxon>Eukaryota</taxon>
        <taxon>Fungi</taxon>
        <taxon>Dikarya</taxon>
        <taxon>Ascomycota</taxon>
        <taxon>Pezizomycotina</taxon>
        <taxon>Dothideomycetes</taxon>
        <taxon>Dothideomycetidae</taxon>
        <taxon>Myriangiales</taxon>
        <taxon>Myriangiaceae</taxon>
        <taxon>Myriangium</taxon>
    </lineage>
</organism>
<proteinExistence type="predicted"/>
<feature type="compositionally biased region" description="Polar residues" evidence="1">
    <location>
        <begin position="12"/>
        <end position="49"/>
    </location>
</feature>
<sequence>MLLPAVGGEEPYSSTSLELSKMPSDNPNQPQSDEQRGHSSPTGASTPTPWATHWDTTRTGSNSLVVGRNVSRFHPPSAGLSGSSTPPIPRVTAADPGLATTAQQIRSLSNSRNTNGRHQIPLTSPGPTLPGLGATTTSRPETRQATQGQPLTVENLAAHNRMLGVSEEIAARVTGSESVAAASATHKDTVVSIQSQLVRDGGSRTQGRAD</sequence>
<evidence type="ECO:0000313" key="2">
    <source>
        <dbReference type="EMBL" id="KAF2147965.1"/>
    </source>
</evidence>
<feature type="compositionally biased region" description="Low complexity" evidence="1">
    <location>
        <begin position="121"/>
        <end position="138"/>
    </location>
</feature>
<comment type="caution">
    <text evidence="2">The sequence shown here is derived from an EMBL/GenBank/DDBJ whole genome shotgun (WGS) entry which is preliminary data.</text>
</comment>
<name>A0A9P4IT00_9PEZI</name>
<keyword evidence="3" id="KW-1185">Reference proteome</keyword>
<dbReference type="AlphaFoldDB" id="A0A9P4IT00"/>
<evidence type="ECO:0000256" key="1">
    <source>
        <dbReference type="SAM" id="MobiDB-lite"/>
    </source>
</evidence>
<dbReference type="Proteomes" id="UP000799439">
    <property type="component" value="Unassembled WGS sequence"/>
</dbReference>
<protein>
    <submittedName>
        <fullName evidence="2">Uncharacterized protein</fullName>
    </submittedName>
</protein>
<dbReference type="EMBL" id="ML996094">
    <property type="protein sequence ID" value="KAF2147965.1"/>
    <property type="molecule type" value="Genomic_DNA"/>
</dbReference>
<gene>
    <name evidence="2" type="ORF">K461DRAFT_67076</name>
</gene>
<reference evidence="2" key="1">
    <citation type="journal article" date="2020" name="Stud. Mycol.">
        <title>101 Dothideomycetes genomes: a test case for predicting lifestyles and emergence of pathogens.</title>
        <authorList>
            <person name="Haridas S."/>
            <person name="Albert R."/>
            <person name="Binder M."/>
            <person name="Bloem J."/>
            <person name="Labutti K."/>
            <person name="Salamov A."/>
            <person name="Andreopoulos B."/>
            <person name="Baker S."/>
            <person name="Barry K."/>
            <person name="Bills G."/>
            <person name="Bluhm B."/>
            <person name="Cannon C."/>
            <person name="Castanera R."/>
            <person name="Culley D."/>
            <person name="Daum C."/>
            <person name="Ezra D."/>
            <person name="Gonzalez J."/>
            <person name="Henrissat B."/>
            <person name="Kuo A."/>
            <person name="Liang C."/>
            <person name="Lipzen A."/>
            <person name="Lutzoni F."/>
            <person name="Magnuson J."/>
            <person name="Mondo S."/>
            <person name="Nolan M."/>
            <person name="Ohm R."/>
            <person name="Pangilinan J."/>
            <person name="Park H.-J."/>
            <person name="Ramirez L."/>
            <person name="Alfaro M."/>
            <person name="Sun H."/>
            <person name="Tritt A."/>
            <person name="Yoshinaga Y."/>
            <person name="Zwiers L.-H."/>
            <person name="Turgeon B."/>
            <person name="Goodwin S."/>
            <person name="Spatafora J."/>
            <person name="Crous P."/>
            <person name="Grigoriev I."/>
        </authorList>
    </citation>
    <scope>NUCLEOTIDE SEQUENCE</scope>
    <source>
        <strain evidence="2">CBS 260.36</strain>
    </source>
</reference>
<feature type="region of interest" description="Disordered" evidence="1">
    <location>
        <begin position="110"/>
        <end position="147"/>
    </location>
</feature>